<protein>
    <submittedName>
        <fullName evidence="2">Uncharacterized protein</fullName>
    </submittedName>
</protein>
<reference evidence="3" key="1">
    <citation type="submission" date="2016-04" db="EMBL/GenBank/DDBJ databases">
        <authorList>
            <person name="Tagini F."/>
        </authorList>
    </citation>
    <scope>NUCLEOTIDE SEQUENCE [LARGE SCALE GENOMIC DNA]</scope>
    <source>
        <strain evidence="3">CHUV0807</strain>
    </source>
</reference>
<dbReference type="EMBL" id="FKLO01000005">
    <property type="protein sequence ID" value="SAM56955.1"/>
    <property type="molecule type" value="Genomic_DNA"/>
</dbReference>
<proteinExistence type="predicted"/>
<evidence type="ECO:0000256" key="1">
    <source>
        <dbReference type="SAM" id="MobiDB-lite"/>
    </source>
</evidence>
<evidence type="ECO:0000313" key="2">
    <source>
        <dbReference type="EMBL" id="SAM56955.1"/>
    </source>
</evidence>
<dbReference type="AlphaFoldDB" id="A0A1C3H1Q6"/>
<name>A0A1C3H1Q6_9GAMM</name>
<gene>
    <name evidence="2" type="ORF">CHUV0807_0067</name>
</gene>
<feature type="region of interest" description="Disordered" evidence="1">
    <location>
        <begin position="24"/>
        <end position="62"/>
    </location>
</feature>
<dbReference type="Proteomes" id="UP000190837">
    <property type="component" value="Unassembled WGS sequence"/>
</dbReference>
<organism evidence="2 3">
    <name type="scientific">Cardiobacterium hominis</name>
    <dbReference type="NCBI Taxonomy" id="2718"/>
    <lineage>
        <taxon>Bacteria</taxon>
        <taxon>Pseudomonadati</taxon>
        <taxon>Pseudomonadota</taxon>
        <taxon>Gammaproteobacteria</taxon>
        <taxon>Cardiobacteriales</taxon>
        <taxon>Cardiobacteriaceae</taxon>
        <taxon>Cardiobacterium</taxon>
    </lineage>
</organism>
<accession>A0A1C3H1Q6</accession>
<evidence type="ECO:0000313" key="3">
    <source>
        <dbReference type="Proteomes" id="UP000190837"/>
    </source>
</evidence>
<sequence length="80" mass="8321">MIAFTYTMSANLYVNSYAGTHARKSAVLPPPSQDAPASAAGEGWGGGSARDSSNHAESNTISPYTYTKSAPLYVKPGARP</sequence>